<dbReference type="Gene3D" id="3.40.190.10">
    <property type="entry name" value="Periplasmic binding protein-like II"/>
    <property type="match status" value="2"/>
</dbReference>
<dbReference type="Gene3D" id="1.10.10.10">
    <property type="entry name" value="Winged helix-like DNA-binding domain superfamily/Winged helix DNA-binding domain"/>
    <property type="match status" value="1"/>
</dbReference>
<dbReference type="Pfam" id="PF03466">
    <property type="entry name" value="LysR_substrate"/>
    <property type="match status" value="1"/>
</dbReference>
<evidence type="ECO:0000256" key="4">
    <source>
        <dbReference type="ARBA" id="ARBA00023163"/>
    </source>
</evidence>
<accession>A0ABU2DTZ6</accession>
<dbReference type="SUPFAM" id="SSF46785">
    <property type="entry name" value="Winged helix' DNA-binding domain"/>
    <property type="match status" value="1"/>
</dbReference>
<dbReference type="PRINTS" id="PR00039">
    <property type="entry name" value="HTHLYSR"/>
</dbReference>
<evidence type="ECO:0000313" key="6">
    <source>
        <dbReference type="EMBL" id="MDR8019978.1"/>
    </source>
</evidence>
<dbReference type="Proteomes" id="UP001251870">
    <property type="component" value="Unassembled WGS sequence"/>
</dbReference>
<dbReference type="PANTHER" id="PTHR30346:SF0">
    <property type="entry name" value="HCA OPERON TRANSCRIPTIONAL ACTIVATOR HCAR"/>
    <property type="match status" value="1"/>
</dbReference>
<gene>
    <name evidence="6" type="ORF">RIL96_10425</name>
</gene>
<proteinExistence type="inferred from homology"/>
<reference evidence="6 7" key="1">
    <citation type="submission" date="2023-09" db="EMBL/GenBank/DDBJ databases">
        <title>Description of three actinobacteria isolated from air of manufacturing shop in a pharmaceutical factory.</title>
        <authorList>
            <person name="Zhang D.-F."/>
        </authorList>
    </citation>
    <scope>NUCLEOTIDE SEQUENCE [LARGE SCALE GENOMIC DNA]</scope>
    <source>
        <strain evidence="6 7">LY-0111</strain>
    </source>
</reference>
<comment type="similarity">
    <text evidence="1">Belongs to the LysR transcriptional regulatory family.</text>
</comment>
<evidence type="ECO:0000259" key="5">
    <source>
        <dbReference type="PROSITE" id="PS50931"/>
    </source>
</evidence>
<dbReference type="InterPro" id="IPR005119">
    <property type="entry name" value="LysR_subst-bd"/>
</dbReference>
<protein>
    <submittedName>
        <fullName evidence="6">LysR family transcriptional regulator</fullName>
    </submittedName>
</protein>
<dbReference type="InterPro" id="IPR000847">
    <property type="entry name" value="LysR_HTH_N"/>
</dbReference>
<comment type="caution">
    <text evidence="6">The sequence shown here is derived from an EMBL/GenBank/DDBJ whole genome shotgun (WGS) entry which is preliminary data.</text>
</comment>
<dbReference type="InterPro" id="IPR036390">
    <property type="entry name" value="WH_DNA-bd_sf"/>
</dbReference>
<dbReference type="Pfam" id="PF00126">
    <property type="entry name" value="HTH_1"/>
    <property type="match status" value="1"/>
</dbReference>
<organism evidence="6 7">
    <name type="scientific">Nesterenkonia aerolata</name>
    <dbReference type="NCBI Taxonomy" id="3074079"/>
    <lineage>
        <taxon>Bacteria</taxon>
        <taxon>Bacillati</taxon>
        <taxon>Actinomycetota</taxon>
        <taxon>Actinomycetes</taxon>
        <taxon>Micrococcales</taxon>
        <taxon>Micrococcaceae</taxon>
        <taxon>Nesterenkonia</taxon>
    </lineage>
</organism>
<evidence type="ECO:0000256" key="1">
    <source>
        <dbReference type="ARBA" id="ARBA00009437"/>
    </source>
</evidence>
<dbReference type="SUPFAM" id="SSF53850">
    <property type="entry name" value="Periplasmic binding protein-like II"/>
    <property type="match status" value="1"/>
</dbReference>
<evidence type="ECO:0000313" key="7">
    <source>
        <dbReference type="Proteomes" id="UP001251870"/>
    </source>
</evidence>
<evidence type="ECO:0000256" key="3">
    <source>
        <dbReference type="ARBA" id="ARBA00023125"/>
    </source>
</evidence>
<dbReference type="PANTHER" id="PTHR30346">
    <property type="entry name" value="TRANSCRIPTIONAL DUAL REGULATOR HCAR-RELATED"/>
    <property type="match status" value="1"/>
</dbReference>
<keyword evidence="3" id="KW-0238">DNA-binding</keyword>
<dbReference type="InterPro" id="IPR036388">
    <property type="entry name" value="WH-like_DNA-bd_sf"/>
</dbReference>
<keyword evidence="7" id="KW-1185">Reference proteome</keyword>
<dbReference type="RefSeq" id="WP_310548965.1">
    <property type="nucleotide sequence ID" value="NZ_JAVKGR010000014.1"/>
</dbReference>
<name>A0ABU2DTZ6_9MICC</name>
<sequence length="296" mass="32229">MFTLDQARAFVAVAEELHFGRAAERLHMTQPPLSRQVQKLEKALDVGLLIRGSRGVTLTAAGTAFLDECRQLLDRADRAPQRARLIDAGQEGLLRLGYTAASSFSILGGLLSALKERAPGVSIELREMVTAQQMEALRTGAIDMGLARPPFPDDDAVSSPLLQEALVVALHHEHPLARRGQPVTAAEVRREPLIMHSTEHARYFRDLVVGLLDVREDQVTHTVSQVLTMMTLVAAGHGCALVPDSAARLGLPKVTLLPLVESPSDVVQLHAMWSRGSTNPALKVVLPIVKLMRPNR</sequence>
<dbReference type="EMBL" id="JAVKGR010000014">
    <property type="protein sequence ID" value="MDR8019978.1"/>
    <property type="molecule type" value="Genomic_DNA"/>
</dbReference>
<dbReference type="PROSITE" id="PS50931">
    <property type="entry name" value="HTH_LYSR"/>
    <property type="match status" value="1"/>
</dbReference>
<evidence type="ECO:0000256" key="2">
    <source>
        <dbReference type="ARBA" id="ARBA00023015"/>
    </source>
</evidence>
<feature type="domain" description="HTH lysR-type" evidence="5">
    <location>
        <begin position="2"/>
        <end position="59"/>
    </location>
</feature>
<keyword evidence="4" id="KW-0804">Transcription</keyword>
<keyword evidence="2" id="KW-0805">Transcription regulation</keyword>